<dbReference type="InterPro" id="IPR001932">
    <property type="entry name" value="PPM-type_phosphatase-like_dom"/>
</dbReference>
<evidence type="ECO:0000313" key="4">
    <source>
        <dbReference type="Proteomes" id="UP000827721"/>
    </source>
</evidence>
<keyword evidence="1" id="KW-0460">Magnesium</keyword>
<reference evidence="3 4" key="1">
    <citation type="submission" date="2021-02" db="EMBL/GenBank/DDBJ databases">
        <title>Plant Genome Project.</title>
        <authorList>
            <person name="Zhang R.-G."/>
        </authorList>
    </citation>
    <scope>NUCLEOTIDE SEQUENCE [LARGE SCALE GENOMIC DNA]</scope>
    <source>
        <tissue evidence="3">Leaves</tissue>
    </source>
</reference>
<keyword evidence="1" id="KW-0378">Hydrolase</keyword>
<dbReference type="InterPro" id="IPR039123">
    <property type="entry name" value="PPTC7"/>
</dbReference>
<accession>A0ABQ8HSJ1</accession>
<dbReference type="EC" id="3.1.3.16" evidence="1"/>
<comment type="catalytic activity">
    <reaction evidence="1">
        <text>O-phospho-L-threonyl-[protein] + H2O = L-threonyl-[protein] + phosphate</text>
        <dbReference type="Rhea" id="RHEA:47004"/>
        <dbReference type="Rhea" id="RHEA-COMP:11060"/>
        <dbReference type="Rhea" id="RHEA-COMP:11605"/>
        <dbReference type="ChEBI" id="CHEBI:15377"/>
        <dbReference type="ChEBI" id="CHEBI:30013"/>
        <dbReference type="ChEBI" id="CHEBI:43474"/>
        <dbReference type="ChEBI" id="CHEBI:61977"/>
        <dbReference type="EC" id="3.1.3.16"/>
    </reaction>
</comment>
<feature type="domain" description="PPM-type phosphatase" evidence="2">
    <location>
        <begin position="267"/>
        <end position="505"/>
    </location>
</feature>
<comment type="cofactor">
    <cofactor evidence="1">
        <name>Mn(2+)</name>
        <dbReference type="ChEBI" id="CHEBI:29035"/>
    </cofactor>
</comment>
<dbReference type="Proteomes" id="UP000827721">
    <property type="component" value="Unassembled WGS sequence"/>
</dbReference>
<keyword evidence="1" id="KW-0464">Manganese</keyword>
<organism evidence="3 4">
    <name type="scientific">Xanthoceras sorbifolium</name>
    <dbReference type="NCBI Taxonomy" id="99658"/>
    <lineage>
        <taxon>Eukaryota</taxon>
        <taxon>Viridiplantae</taxon>
        <taxon>Streptophyta</taxon>
        <taxon>Embryophyta</taxon>
        <taxon>Tracheophyta</taxon>
        <taxon>Spermatophyta</taxon>
        <taxon>Magnoliopsida</taxon>
        <taxon>eudicotyledons</taxon>
        <taxon>Gunneridae</taxon>
        <taxon>Pentapetalae</taxon>
        <taxon>rosids</taxon>
        <taxon>malvids</taxon>
        <taxon>Sapindales</taxon>
        <taxon>Sapindaceae</taxon>
        <taxon>Xanthoceroideae</taxon>
        <taxon>Xanthoceras</taxon>
    </lineage>
</organism>
<dbReference type="SUPFAM" id="SSF81606">
    <property type="entry name" value="PP2C-like"/>
    <property type="match status" value="1"/>
</dbReference>
<comment type="caution">
    <text evidence="3">The sequence shown here is derived from an EMBL/GenBank/DDBJ whole genome shotgun (WGS) entry which is preliminary data.</text>
</comment>
<evidence type="ECO:0000313" key="3">
    <source>
        <dbReference type="EMBL" id="KAH7567295.1"/>
    </source>
</evidence>
<proteinExistence type="inferred from homology"/>
<dbReference type="InterPro" id="IPR036457">
    <property type="entry name" value="PPM-type-like_dom_sf"/>
</dbReference>
<keyword evidence="1" id="KW-0904">Protein phosphatase</keyword>
<protein>
    <recommendedName>
        <fullName evidence="1">Protein phosphatase</fullName>
        <ecNumber evidence="1">3.1.3.16</ecNumber>
    </recommendedName>
</protein>
<comment type="catalytic activity">
    <reaction evidence="1">
        <text>O-phospho-L-seryl-[protein] + H2O = L-seryl-[protein] + phosphate</text>
        <dbReference type="Rhea" id="RHEA:20629"/>
        <dbReference type="Rhea" id="RHEA-COMP:9863"/>
        <dbReference type="Rhea" id="RHEA-COMP:11604"/>
        <dbReference type="ChEBI" id="CHEBI:15377"/>
        <dbReference type="ChEBI" id="CHEBI:29999"/>
        <dbReference type="ChEBI" id="CHEBI:43474"/>
        <dbReference type="ChEBI" id="CHEBI:83421"/>
        <dbReference type="EC" id="3.1.3.16"/>
    </reaction>
</comment>
<dbReference type="SMART" id="SM00332">
    <property type="entry name" value="PP2Cc"/>
    <property type="match status" value="1"/>
</dbReference>
<dbReference type="PANTHER" id="PTHR12320">
    <property type="entry name" value="PROTEIN PHOSPHATASE 2C"/>
    <property type="match status" value="1"/>
</dbReference>
<dbReference type="EMBL" id="JAFEMO010000007">
    <property type="protein sequence ID" value="KAH7567295.1"/>
    <property type="molecule type" value="Genomic_DNA"/>
</dbReference>
<gene>
    <name evidence="3" type="ORF">JRO89_XS07G0046200</name>
</gene>
<sequence length="579" mass="62565">MPSTYFSRLRTAVQNGNKRPVIGQAGGLLDSVEILIGQGKFQLCNNRLFHSLRFSTLADLQVLLQPGTVLAARSDLLLANRKRNFSVVGAISRSFSVPSVSGPSFQVCGYHIDCALSETSQLTVGSNCQNRSMAACASRSVSGYSSVDSLTSRFGHRSLLTNNASISHSVRSIDSCLKASMSLYKQEQPKNYTIQGYFLYNVAKSWCNFLPMIQSGLRGFHSSSPACFSAGMAPDVSFDTGSREEQLAGSAVSSEQKISDGKTLKLLSGSCYLPHPDKEETGGEDAHFISDKQAIGVADGVGGWANHGVDSGKYSRELMSQSVAAIHEEPDGSIDPARVLEKAHSSTRARGSSTACIIALTDQGLRAINLGDSGFMVVRDGCTIFRSPVQQHDFNFTFQLECGTDGDLPSSGQVFTVPVAPGDVIIAGTDGLFDNLYNSDITAVVVHAVRAGLGPQVTAQKIAALARQRAQDKDRQTPFSTAAQDAGFRYYGGKLDDITVVVSYITSSDDVRVIDWDPADVASYFFWSTVALVSSPRTYPYYFRSLINFIIFNVLKTGLLLKHVIRTGKDLITGFIRFC</sequence>
<evidence type="ECO:0000256" key="1">
    <source>
        <dbReference type="RuleBase" id="RU366020"/>
    </source>
</evidence>
<keyword evidence="4" id="KW-1185">Reference proteome</keyword>
<name>A0ABQ8HSJ1_9ROSI</name>
<evidence type="ECO:0000259" key="2">
    <source>
        <dbReference type="PROSITE" id="PS51746"/>
    </source>
</evidence>
<dbReference type="Pfam" id="PF07228">
    <property type="entry name" value="SpoIIE"/>
    <property type="match status" value="1"/>
</dbReference>
<dbReference type="Gene3D" id="3.60.40.10">
    <property type="entry name" value="PPM-type phosphatase domain"/>
    <property type="match status" value="2"/>
</dbReference>
<dbReference type="PROSITE" id="PS51746">
    <property type="entry name" value="PPM_2"/>
    <property type="match status" value="1"/>
</dbReference>
<dbReference type="SMART" id="SM00331">
    <property type="entry name" value="PP2C_SIG"/>
    <property type="match status" value="1"/>
</dbReference>
<dbReference type="PANTHER" id="PTHR12320:SF83">
    <property type="entry name" value="PROTEIN PHOSPHATASE 2C 55-RELATED"/>
    <property type="match status" value="1"/>
</dbReference>
<keyword evidence="1" id="KW-0479">Metal-binding</keyword>
<comment type="similarity">
    <text evidence="1">Belongs to the PP2C family.</text>
</comment>
<comment type="cofactor">
    <cofactor evidence="1">
        <name>Mg(2+)</name>
        <dbReference type="ChEBI" id="CHEBI:18420"/>
    </cofactor>
</comment>